<dbReference type="PANTHER" id="PTHR43569:SF1">
    <property type="entry name" value="BLL3371 PROTEIN"/>
    <property type="match status" value="1"/>
</dbReference>
<dbReference type="GO" id="GO:0016787">
    <property type="term" value="F:hydrolase activity"/>
    <property type="evidence" value="ECO:0007669"/>
    <property type="project" value="InterPro"/>
</dbReference>
<dbReference type="InterPro" id="IPR006680">
    <property type="entry name" value="Amidohydro-rel"/>
</dbReference>
<protein>
    <recommendedName>
        <fullName evidence="2">Amidohydrolase-related domain-containing protein</fullName>
    </recommendedName>
</protein>
<name>A0A132EA13_9BURK</name>
<sequence length="329" mass="36398">MSSTESTQQRDDVLDRALPIIDPHHHIWTTAHGKFEYLIPELLADVNTGHNIVQTVYCECKSMFRQDGPVELRPVGETEFVLDAVSKGGPEANSLCTGLVMYADLSLGDAVQSVLDAHREVAGTRLKGIRNIVAHDPSPEVRSFVNQPGLLARPSLREGVACLARNGLVFETFVFHRQLGELAAFASALPDATIVVDGLGGPLGVGPYKGRRHEVFDEWRASIRALARHDNVHIHIGAFGAKMFGLGFHKADTPPTMDQIAAAWSPYFEVCLEAFGPARCMLTSNYPEDRSSISYRQLWNVYKRMATHLSHDERSRIFSETSAQVYDLS</sequence>
<evidence type="ECO:0000313" key="4">
    <source>
        <dbReference type="Proteomes" id="UP000062912"/>
    </source>
</evidence>
<reference evidence="3 4" key="1">
    <citation type="submission" date="2015-11" db="EMBL/GenBank/DDBJ databases">
        <title>Expanding the genomic diversity of Burkholderia species for the development of highly accurate diagnostics.</title>
        <authorList>
            <person name="Sahl J."/>
            <person name="Keim P."/>
            <person name="Wagner D."/>
        </authorList>
    </citation>
    <scope>NUCLEOTIDE SEQUENCE [LARGE SCALE GENOMIC DNA]</scope>
    <source>
        <strain evidence="3 4">MSMB368WGS</strain>
    </source>
</reference>
<dbReference type="InterPro" id="IPR052350">
    <property type="entry name" value="Metallo-dep_Lactonases"/>
</dbReference>
<dbReference type="SUPFAM" id="SSF51556">
    <property type="entry name" value="Metallo-dependent hydrolases"/>
    <property type="match status" value="1"/>
</dbReference>
<dbReference type="AlphaFoldDB" id="A0A132EA13"/>
<dbReference type="Proteomes" id="UP000062912">
    <property type="component" value="Unassembled WGS sequence"/>
</dbReference>
<dbReference type="OrthoDB" id="9787654at2"/>
<organism evidence="3 4">
    <name type="scientific">Burkholderia pseudomultivorans</name>
    <dbReference type="NCBI Taxonomy" id="1207504"/>
    <lineage>
        <taxon>Bacteria</taxon>
        <taxon>Pseudomonadati</taxon>
        <taxon>Pseudomonadota</taxon>
        <taxon>Betaproteobacteria</taxon>
        <taxon>Burkholderiales</taxon>
        <taxon>Burkholderiaceae</taxon>
        <taxon>Burkholderia</taxon>
        <taxon>Burkholderia cepacia complex</taxon>
    </lineage>
</organism>
<comment type="caution">
    <text evidence="3">The sequence shown here is derived from an EMBL/GenBank/DDBJ whole genome shotgun (WGS) entry which is preliminary data.</text>
</comment>
<proteinExistence type="inferred from homology"/>
<evidence type="ECO:0000256" key="1">
    <source>
        <dbReference type="ARBA" id="ARBA00038310"/>
    </source>
</evidence>
<evidence type="ECO:0000313" key="3">
    <source>
        <dbReference type="EMBL" id="KWF22786.1"/>
    </source>
</evidence>
<dbReference type="Gene3D" id="3.20.20.140">
    <property type="entry name" value="Metal-dependent hydrolases"/>
    <property type="match status" value="1"/>
</dbReference>
<dbReference type="EMBL" id="LPJR01000067">
    <property type="protein sequence ID" value="KWF22786.1"/>
    <property type="molecule type" value="Genomic_DNA"/>
</dbReference>
<dbReference type="Pfam" id="PF04909">
    <property type="entry name" value="Amidohydro_2"/>
    <property type="match status" value="1"/>
</dbReference>
<accession>A0A132EA13</accession>
<comment type="similarity">
    <text evidence="1">Belongs to the metallo-dependent hydrolases superfamily.</text>
</comment>
<dbReference type="PANTHER" id="PTHR43569">
    <property type="entry name" value="AMIDOHYDROLASE"/>
    <property type="match status" value="1"/>
</dbReference>
<evidence type="ECO:0000259" key="2">
    <source>
        <dbReference type="Pfam" id="PF04909"/>
    </source>
</evidence>
<dbReference type="RefSeq" id="WP_060245501.1">
    <property type="nucleotide sequence ID" value="NZ_LPJR01000067.1"/>
</dbReference>
<gene>
    <name evidence="3" type="ORF">WT56_01175</name>
</gene>
<feature type="domain" description="Amidohydrolase-related" evidence="2">
    <location>
        <begin position="90"/>
        <end position="328"/>
    </location>
</feature>
<dbReference type="InterPro" id="IPR032466">
    <property type="entry name" value="Metal_Hydrolase"/>
</dbReference>